<proteinExistence type="predicted"/>
<dbReference type="EMBL" id="LAZR01000299">
    <property type="protein sequence ID" value="KKN76136.1"/>
    <property type="molecule type" value="Genomic_DNA"/>
</dbReference>
<name>A0A0F9VRN2_9ZZZZ</name>
<dbReference type="Gene3D" id="1.10.3210.10">
    <property type="entry name" value="Hypothetical protein af1432"/>
    <property type="match status" value="1"/>
</dbReference>
<accession>A0A0F9VRN2</accession>
<gene>
    <name evidence="1" type="ORF">LCGC14_0373310</name>
</gene>
<sequence length="214" mass="24315">MRSGDYIARCGVEGDDSWTLTASGLKLVYLRPEVESICLDDIAQHLSMLCRFTGAVSQFYSVAQHSVFVGALVKQVLDDEGVDRGVDYWDQILAALLHDAEETYTNDLASPLKSCIRGKYKWIASGIERKVFERYGIDWDYRNALVKACDNKAIIVERFYFMPEHPDWPKVSVEEMEYPKPRLMEHDEAKLIFTNTVRAALKVRNALLAEVNGA</sequence>
<protein>
    <recommendedName>
        <fullName evidence="2">HD/PDEase domain-containing protein</fullName>
    </recommendedName>
</protein>
<evidence type="ECO:0008006" key="2">
    <source>
        <dbReference type="Google" id="ProtNLM"/>
    </source>
</evidence>
<dbReference type="AlphaFoldDB" id="A0A0F9VRN2"/>
<reference evidence="1" key="1">
    <citation type="journal article" date="2015" name="Nature">
        <title>Complex archaea that bridge the gap between prokaryotes and eukaryotes.</title>
        <authorList>
            <person name="Spang A."/>
            <person name="Saw J.H."/>
            <person name="Jorgensen S.L."/>
            <person name="Zaremba-Niedzwiedzka K."/>
            <person name="Martijn J."/>
            <person name="Lind A.E."/>
            <person name="van Eijk R."/>
            <person name="Schleper C."/>
            <person name="Guy L."/>
            <person name="Ettema T.J."/>
        </authorList>
    </citation>
    <scope>NUCLEOTIDE SEQUENCE</scope>
</reference>
<organism evidence="1">
    <name type="scientific">marine sediment metagenome</name>
    <dbReference type="NCBI Taxonomy" id="412755"/>
    <lineage>
        <taxon>unclassified sequences</taxon>
        <taxon>metagenomes</taxon>
        <taxon>ecological metagenomes</taxon>
    </lineage>
</organism>
<evidence type="ECO:0000313" key="1">
    <source>
        <dbReference type="EMBL" id="KKN76136.1"/>
    </source>
</evidence>
<dbReference type="SUPFAM" id="SSF109604">
    <property type="entry name" value="HD-domain/PDEase-like"/>
    <property type="match status" value="1"/>
</dbReference>
<comment type="caution">
    <text evidence="1">The sequence shown here is derived from an EMBL/GenBank/DDBJ whole genome shotgun (WGS) entry which is preliminary data.</text>
</comment>